<dbReference type="PANTHER" id="PTHR12460:SF40">
    <property type="entry name" value="REGULATION OF NUCLEAR PRE-MRNA DOMAIN-CONTAINING PROTEIN 2"/>
    <property type="match status" value="1"/>
</dbReference>
<dbReference type="AlphaFoldDB" id="A0A673I5C7"/>
<dbReference type="PANTHER" id="PTHR12460">
    <property type="entry name" value="CYCLIN-DEPENDENT KINASE INHIBITOR-RELATED PROTEIN"/>
    <property type="match status" value="1"/>
</dbReference>
<reference evidence="2" key="2">
    <citation type="submission" date="2025-09" db="UniProtKB">
        <authorList>
            <consortium name="Ensembl"/>
        </authorList>
    </citation>
    <scope>IDENTIFICATION</scope>
</reference>
<dbReference type="Gene3D" id="1.25.40.90">
    <property type="match status" value="1"/>
</dbReference>
<organism evidence="2 3">
    <name type="scientific">Sinocyclocheilus rhinocerous</name>
    <dbReference type="NCBI Taxonomy" id="307959"/>
    <lineage>
        <taxon>Eukaryota</taxon>
        <taxon>Metazoa</taxon>
        <taxon>Chordata</taxon>
        <taxon>Craniata</taxon>
        <taxon>Vertebrata</taxon>
        <taxon>Euteleostomi</taxon>
        <taxon>Actinopterygii</taxon>
        <taxon>Neopterygii</taxon>
        <taxon>Teleostei</taxon>
        <taxon>Ostariophysi</taxon>
        <taxon>Cypriniformes</taxon>
        <taxon>Cyprinidae</taxon>
        <taxon>Cyprininae</taxon>
        <taxon>Sinocyclocheilus</taxon>
    </lineage>
</organism>
<feature type="domain" description="CID" evidence="1">
    <location>
        <begin position="11"/>
        <end position="66"/>
    </location>
</feature>
<evidence type="ECO:0000259" key="1">
    <source>
        <dbReference type="PROSITE" id="PS51391"/>
    </source>
</evidence>
<name>A0A673I5C7_9TELE</name>
<protein>
    <recommendedName>
        <fullName evidence="1">CID domain-containing protein</fullName>
    </recommendedName>
</protein>
<keyword evidence="3" id="KW-1185">Reference proteome</keyword>
<dbReference type="GO" id="GO:0031124">
    <property type="term" value="P:mRNA 3'-end processing"/>
    <property type="evidence" value="ECO:0007669"/>
    <property type="project" value="TreeGrafter"/>
</dbReference>
<evidence type="ECO:0000313" key="2">
    <source>
        <dbReference type="Ensembl" id="ENSSRHP00000035779.1"/>
    </source>
</evidence>
<dbReference type="GO" id="GO:0000993">
    <property type="term" value="F:RNA polymerase II complex binding"/>
    <property type="evidence" value="ECO:0007669"/>
    <property type="project" value="TreeGrafter"/>
</dbReference>
<dbReference type="InterPro" id="IPR006569">
    <property type="entry name" value="CID_dom"/>
</dbReference>
<proteinExistence type="predicted"/>
<dbReference type="Pfam" id="PF04818">
    <property type="entry name" value="CID"/>
    <property type="match status" value="1"/>
</dbReference>
<reference evidence="2" key="1">
    <citation type="submission" date="2025-08" db="UniProtKB">
        <authorList>
            <consortium name="Ensembl"/>
        </authorList>
    </citation>
    <scope>IDENTIFICATION</scope>
</reference>
<dbReference type="Proteomes" id="UP000472270">
    <property type="component" value="Unassembled WGS sequence"/>
</dbReference>
<dbReference type="PROSITE" id="PS51391">
    <property type="entry name" value="CID"/>
    <property type="match status" value="1"/>
</dbReference>
<accession>A0A673I5C7</accession>
<sequence length="66" mass="7695">MAAGSAHNSGSSPRFESALDRRFQTVSNTMESIQGLSVWCIENKKYHSVIVRYWIKWLRKCEYLAR</sequence>
<evidence type="ECO:0000313" key="3">
    <source>
        <dbReference type="Proteomes" id="UP000472270"/>
    </source>
</evidence>
<dbReference type="InterPro" id="IPR008942">
    <property type="entry name" value="ENTH_VHS"/>
</dbReference>
<dbReference type="Ensembl" id="ENSSRHT00000036828.1">
    <property type="protein sequence ID" value="ENSSRHP00000035779.1"/>
    <property type="gene ID" value="ENSSRHG00000018380.1"/>
</dbReference>
<dbReference type="SUPFAM" id="SSF48464">
    <property type="entry name" value="ENTH/VHS domain"/>
    <property type="match status" value="1"/>
</dbReference>